<evidence type="ECO:0000256" key="1">
    <source>
        <dbReference type="ARBA" id="ARBA00004241"/>
    </source>
</evidence>
<dbReference type="OrthoDB" id="2454081at2"/>
<dbReference type="Pfam" id="PF07963">
    <property type="entry name" value="N_methyl"/>
    <property type="match status" value="1"/>
</dbReference>
<dbReference type="InterPro" id="IPR012902">
    <property type="entry name" value="N_methyl_site"/>
</dbReference>
<evidence type="ECO:0000313" key="4">
    <source>
        <dbReference type="EMBL" id="MTH52970.1"/>
    </source>
</evidence>
<proteinExistence type="predicted"/>
<dbReference type="AlphaFoldDB" id="A0A7X2S3R8"/>
<dbReference type="GO" id="GO:0009986">
    <property type="term" value="C:cell surface"/>
    <property type="evidence" value="ECO:0007669"/>
    <property type="project" value="UniProtKB-SubCell"/>
</dbReference>
<evidence type="ECO:0000256" key="3">
    <source>
        <dbReference type="SAM" id="Phobius"/>
    </source>
</evidence>
<sequence length="148" mass="15903">MFKKMFKNQRGLTLIELLAVIVILGIIAAIAIPAIGGMIKNSKVDAHIANAQQMANAARLYTTTENIKITASGQDVTLGALKTAGHMDDIKNPSTNAKYDLTNSLVNVRLESATSNNVIYVVTLKEGTTTYIDAKNAKTLVRTDVTNP</sequence>
<feature type="transmembrane region" description="Helical" evidence="3">
    <location>
        <begin position="12"/>
        <end position="35"/>
    </location>
</feature>
<reference evidence="4 5" key="1">
    <citation type="journal article" date="2017" name="Int. J. Syst. Evol. Microbiol.">
        <title>Bacillus mangrovi sp. nov., isolated from a sediment sample from a mangrove forest.</title>
        <authorList>
            <person name="Gupta V."/>
            <person name="Singh P.K."/>
            <person name="Korpole S."/>
            <person name="Tanuku N.R.S."/>
            <person name="Pinnaka A.K."/>
        </authorList>
    </citation>
    <scope>NUCLEOTIDE SEQUENCE [LARGE SCALE GENOMIC DNA]</scope>
    <source>
        <strain evidence="4 5">KCTC 33872</strain>
    </source>
</reference>
<evidence type="ECO:0000313" key="5">
    <source>
        <dbReference type="Proteomes" id="UP000434639"/>
    </source>
</evidence>
<dbReference type="Gene3D" id="3.30.700.10">
    <property type="entry name" value="Glycoprotein, Type 4 Pilin"/>
    <property type="match status" value="1"/>
</dbReference>
<protein>
    <submittedName>
        <fullName evidence="4">Prepilin-type N-terminal cleavage/methylation domain-containing protein</fullName>
    </submittedName>
</protein>
<dbReference type="RefSeq" id="WP_155111500.1">
    <property type="nucleotide sequence ID" value="NZ_WMIB01000003.1"/>
</dbReference>
<keyword evidence="3" id="KW-0812">Transmembrane</keyword>
<keyword evidence="5" id="KW-1185">Reference proteome</keyword>
<accession>A0A7X2S3R8</accession>
<comment type="subcellular location">
    <subcellularLocation>
        <location evidence="1">Cell surface</location>
    </subcellularLocation>
</comment>
<keyword evidence="3" id="KW-0472">Membrane</keyword>
<dbReference type="InterPro" id="IPR045584">
    <property type="entry name" value="Pilin-like"/>
</dbReference>
<comment type="caution">
    <text evidence="4">The sequence shown here is derived from an EMBL/GenBank/DDBJ whole genome shotgun (WGS) entry which is preliminary data.</text>
</comment>
<dbReference type="NCBIfam" id="TIGR02532">
    <property type="entry name" value="IV_pilin_GFxxxE"/>
    <property type="match status" value="1"/>
</dbReference>
<organism evidence="4 5">
    <name type="scientific">Metabacillus mangrovi</name>
    <dbReference type="NCBI Taxonomy" id="1491830"/>
    <lineage>
        <taxon>Bacteria</taxon>
        <taxon>Bacillati</taxon>
        <taxon>Bacillota</taxon>
        <taxon>Bacilli</taxon>
        <taxon>Bacillales</taxon>
        <taxon>Bacillaceae</taxon>
        <taxon>Metabacillus</taxon>
    </lineage>
</organism>
<dbReference type="GO" id="GO:0030420">
    <property type="term" value="P:establishment of competence for transformation"/>
    <property type="evidence" value="ECO:0007669"/>
    <property type="project" value="UniProtKB-KW"/>
</dbReference>
<keyword evidence="3" id="KW-1133">Transmembrane helix</keyword>
<dbReference type="PANTHER" id="PTHR30093">
    <property type="entry name" value="GENERAL SECRETION PATHWAY PROTEIN G"/>
    <property type="match status" value="1"/>
</dbReference>
<name>A0A7X2S3R8_9BACI</name>
<keyword evidence="2" id="KW-0178">Competence</keyword>
<evidence type="ECO:0000256" key="2">
    <source>
        <dbReference type="ARBA" id="ARBA00023287"/>
    </source>
</evidence>
<dbReference type="Proteomes" id="UP000434639">
    <property type="component" value="Unassembled WGS sequence"/>
</dbReference>
<dbReference type="EMBL" id="WMIB01000003">
    <property type="protein sequence ID" value="MTH52970.1"/>
    <property type="molecule type" value="Genomic_DNA"/>
</dbReference>
<dbReference type="PROSITE" id="PS00409">
    <property type="entry name" value="PROKAR_NTER_METHYL"/>
    <property type="match status" value="1"/>
</dbReference>
<dbReference type="SUPFAM" id="SSF54523">
    <property type="entry name" value="Pili subunits"/>
    <property type="match status" value="1"/>
</dbReference>
<gene>
    <name evidence="4" type="ORF">GKZ89_06065</name>
</gene>